<dbReference type="InterPro" id="IPR036291">
    <property type="entry name" value="NAD(P)-bd_dom_sf"/>
</dbReference>
<dbReference type="InterPro" id="IPR013512">
    <property type="entry name" value="DXP_reductoisomerase_N"/>
</dbReference>
<evidence type="ECO:0000259" key="10">
    <source>
        <dbReference type="Pfam" id="PF02670"/>
    </source>
</evidence>
<keyword evidence="3 9" id="KW-0479">Metal-binding</keyword>
<feature type="binding site" evidence="9">
    <location>
        <position position="34"/>
    </location>
    <ligand>
        <name>NADPH</name>
        <dbReference type="ChEBI" id="CHEBI:57783"/>
    </ligand>
</feature>
<accession>A0ABQ7FQL7</accession>
<feature type="binding site" evidence="9">
    <location>
        <position position="240"/>
    </location>
    <ligand>
        <name>1-deoxy-D-xylulose 5-phosphate</name>
        <dbReference type="ChEBI" id="CHEBI:57792"/>
    </ligand>
</feature>
<dbReference type="EC" id="1.1.1.267" evidence="9"/>
<comment type="catalytic activity">
    <reaction evidence="8">
        <text>2-C-methyl-D-erythritol 4-phosphate + NADP(+) = 1-deoxy-D-xylulose 5-phosphate + NADPH + H(+)</text>
        <dbReference type="Rhea" id="RHEA:13717"/>
        <dbReference type="ChEBI" id="CHEBI:15378"/>
        <dbReference type="ChEBI" id="CHEBI:57783"/>
        <dbReference type="ChEBI" id="CHEBI:57792"/>
        <dbReference type="ChEBI" id="CHEBI:58262"/>
        <dbReference type="ChEBI" id="CHEBI:58349"/>
        <dbReference type="EC" id="1.1.1.267"/>
    </reaction>
    <physiologicalReaction direction="right-to-left" evidence="8">
        <dbReference type="Rhea" id="RHEA:13719"/>
    </physiologicalReaction>
</comment>
<feature type="binding site" evidence="9">
    <location>
        <position position="198"/>
    </location>
    <ligand>
        <name>1-deoxy-D-xylulose 5-phosphate</name>
        <dbReference type="ChEBI" id="CHEBI:57792"/>
    </ligand>
</feature>
<evidence type="ECO:0000256" key="7">
    <source>
        <dbReference type="ARBA" id="ARBA00023229"/>
    </source>
</evidence>
<dbReference type="HAMAP" id="MF_00183">
    <property type="entry name" value="DXP_reductoisom"/>
    <property type="match status" value="1"/>
</dbReference>
<gene>
    <name evidence="9" type="primary">dxr</name>
    <name evidence="13" type="ORF">GCU69_00145</name>
</gene>
<dbReference type="EMBL" id="WHPN01000004">
    <property type="protein sequence ID" value="KAF4411135.1"/>
    <property type="molecule type" value="Genomic_DNA"/>
</dbReference>
<reference evidence="13 14" key="1">
    <citation type="submission" date="2019-10" db="EMBL/GenBank/DDBJ databases">
        <title>Streptomyces tenebrisbrunneis sp.nov., an endogenous actinomycete isolated from of Lycium ruthenicum.</title>
        <authorList>
            <person name="Ma L."/>
        </authorList>
    </citation>
    <scope>NUCLEOTIDE SEQUENCE [LARGE SCALE GENOMIC DNA]</scope>
    <source>
        <strain evidence="13 14">TRM 66187</strain>
    </source>
</reference>
<feature type="binding site" evidence="9">
    <location>
        <position position="31"/>
    </location>
    <ligand>
        <name>NADPH</name>
        <dbReference type="ChEBI" id="CHEBI:57783"/>
    </ligand>
</feature>
<evidence type="ECO:0000256" key="2">
    <source>
        <dbReference type="ARBA" id="ARBA00006825"/>
    </source>
</evidence>
<feature type="binding site" evidence="9">
    <location>
        <position position="234"/>
    </location>
    <ligand>
        <name>1-deoxy-D-xylulose 5-phosphate</name>
        <dbReference type="ChEBI" id="CHEBI:57792"/>
    </ligand>
</feature>
<comment type="similarity">
    <text evidence="2 9">Belongs to the DXR family.</text>
</comment>
<organism evidence="13 14">
    <name type="scientific">Streptomyces lycii</name>
    <dbReference type="NCBI Taxonomy" id="2654337"/>
    <lineage>
        <taxon>Bacteria</taxon>
        <taxon>Bacillati</taxon>
        <taxon>Actinomycetota</taxon>
        <taxon>Actinomycetes</taxon>
        <taxon>Kitasatosporales</taxon>
        <taxon>Streptomycetaceae</taxon>
        <taxon>Streptomyces</taxon>
    </lineage>
</organism>
<dbReference type="SUPFAM" id="SSF69055">
    <property type="entry name" value="1-deoxy-D-xylulose-5-phosphate reductoisomerase, C-terminal domain"/>
    <property type="match status" value="1"/>
</dbReference>
<keyword evidence="6 9" id="KW-0464">Manganese</keyword>
<feature type="domain" description="1-deoxy-D-xylulose 5-phosphate reductoisomerase N-terminal" evidence="10">
    <location>
        <begin position="25"/>
        <end position="156"/>
    </location>
</feature>
<comment type="pathway">
    <text evidence="1 9">Isoprenoid biosynthesis; isopentenyl diphosphate biosynthesis via DXP pathway; isopentenyl diphosphate from 1-deoxy-D-xylulose 5-phosphate: step 1/6.</text>
</comment>
<feature type="binding site" evidence="9">
    <location>
        <position position="172"/>
    </location>
    <ligand>
        <name>Mn(2+)</name>
        <dbReference type="ChEBI" id="CHEBI:29035"/>
    </ligand>
</feature>
<dbReference type="RefSeq" id="WP_098749833.1">
    <property type="nucleotide sequence ID" value="NZ_WHPN01000004.1"/>
</dbReference>
<protein>
    <recommendedName>
        <fullName evidence="9">1-deoxy-D-xylulose 5-phosphate reductoisomerase</fullName>
        <shortName evidence="9">DXP reductoisomerase</shortName>
        <ecNumber evidence="9">1.1.1.267</ecNumber>
    </recommendedName>
    <alternativeName>
        <fullName evidence="9">1-deoxyxylulose-5-phosphate reductoisomerase</fullName>
    </alternativeName>
    <alternativeName>
        <fullName evidence="9">2-C-methyl-D-erythritol 4-phosphate synthase</fullName>
    </alternativeName>
</protein>
<evidence type="ECO:0000256" key="8">
    <source>
        <dbReference type="ARBA" id="ARBA00048543"/>
    </source>
</evidence>
<proteinExistence type="inferred from homology"/>
<feature type="binding site" evidence="9">
    <location>
        <position position="243"/>
    </location>
    <ligand>
        <name>Mn(2+)</name>
        <dbReference type="ChEBI" id="CHEBI:29035"/>
    </ligand>
</feature>
<dbReference type="InterPro" id="IPR026877">
    <property type="entry name" value="DXPR_C"/>
</dbReference>
<feature type="binding site" evidence="9">
    <location>
        <position position="239"/>
    </location>
    <ligand>
        <name>1-deoxy-D-xylulose 5-phosphate</name>
        <dbReference type="ChEBI" id="CHEBI:57792"/>
    </ligand>
</feature>
<evidence type="ECO:0000256" key="6">
    <source>
        <dbReference type="ARBA" id="ARBA00023211"/>
    </source>
</evidence>
<sequence>MTDSLAHPQLSFPAATAATGGPRDIVILGSTGSIGTQAIDVVLRNPDRFRVTGLSAAGGRVALLAEQARQLRVRTVAIAREDAVPALREALSAEYGREPLPAILAGPDAATELAAGECHTVLNGITGSIGLAPTLAALEAGRMLALANKESLIVGGPLVKAVAKPGQIIPVDSEHSALFQALAGGSRAEVRKLVVTASGGPFRGRTKPELADVTPKQAMAHPTWDMGPVITINSATLVNKGLEVIEAHLLYDIPFDRIEVVVHPQSYVHSMVEFIDGSTLLQASPPDMRMPIALGIGWPERVPEAAPAFDWSRAATWEFFPLDNEAFPSVELARHVGDLGGTAPAVFNAANEECVDAFLRGRLPFNGIVDTVAAVVEEHGAPGPGTSLTPADVLEAENWARTRARQTAAKATAEARA</sequence>
<dbReference type="PANTHER" id="PTHR30525:SF0">
    <property type="entry name" value="1-DEOXY-D-XYLULOSE 5-PHOSPHATE REDUCTOISOMERASE, CHLOROPLASTIC"/>
    <property type="match status" value="1"/>
</dbReference>
<keyword evidence="4 9" id="KW-0521">NADP</keyword>
<feature type="binding site" evidence="9">
    <location>
        <position position="148"/>
    </location>
    <ligand>
        <name>NADPH</name>
        <dbReference type="ChEBI" id="CHEBI:57783"/>
    </ligand>
</feature>
<dbReference type="Gene3D" id="1.10.1740.10">
    <property type="match status" value="1"/>
</dbReference>
<comment type="caution">
    <text evidence="9">Lacks conserved residue(s) required for the propagation of feature annotation.</text>
</comment>
<evidence type="ECO:0000256" key="9">
    <source>
        <dbReference type="HAMAP-Rule" id="MF_00183"/>
    </source>
</evidence>
<dbReference type="InterPro" id="IPR003821">
    <property type="entry name" value="DXP_reductoisomerase"/>
</dbReference>
<dbReference type="SUPFAM" id="SSF55347">
    <property type="entry name" value="Glyceraldehyde-3-phosphate dehydrogenase-like, C-terminal domain"/>
    <property type="match status" value="1"/>
</dbReference>
<dbReference type="InterPro" id="IPR013644">
    <property type="entry name" value="DXP_reductoisomerase_C"/>
</dbReference>
<comment type="caution">
    <text evidence="13">The sequence shown here is derived from an EMBL/GenBank/DDBJ whole genome shotgun (WGS) entry which is preliminary data.</text>
</comment>
<dbReference type="InterPro" id="IPR036169">
    <property type="entry name" value="DXPR_C_sf"/>
</dbReference>
<evidence type="ECO:0000256" key="4">
    <source>
        <dbReference type="ARBA" id="ARBA00022857"/>
    </source>
</evidence>
<keyword evidence="9" id="KW-0460">Magnesium</keyword>
<evidence type="ECO:0000256" key="5">
    <source>
        <dbReference type="ARBA" id="ARBA00023002"/>
    </source>
</evidence>
<dbReference type="SUPFAM" id="SSF51735">
    <property type="entry name" value="NAD(P)-binding Rossmann-fold domains"/>
    <property type="match status" value="1"/>
</dbReference>
<dbReference type="Proteomes" id="UP000621266">
    <property type="component" value="Unassembled WGS sequence"/>
</dbReference>
<feature type="binding site" evidence="9">
    <location>
        <position position="173"/>
    </location>
    <ligand>
        <name>1-deoxy-D-xylulose 5-phosphate</name>
        <dbReference type="ChEBI" id="CHEBI:57792"/>
    </ligand>
</feature>
<dbReference type="PANTHER" id="PTHR30525">
    <property type="entry name" value="1-DEOXY-D-XYLULOSE 5-PHOSPHATE REDUCTOISOMERASE"/>
    <property type="match status" value="1"/>
</dbReference>
<keyword evidence="5 9" id="KW-0560">Oxidoreductase</keyword>
<dbReference type="GO" id="GO:0030604">
    <property type="term" value="F:1-deoxy-D-xylulose-5-phosphate reductoisomerase activity"/>
    <property type="evidence" value="ECO:0007669"/>
    <property type="project" value="UniProtKB-EC"/>
</dbReference>
<evidence type="ECO:0000256" key="1">
    <source>
        <dbReference type="ARBA" id="ARBA00005094"/>
    </source>
</evidence>
<evidence type="ECO:0000256" key="3">
    <source>
        <dbReference type="ARBA" id="ARBA00022723"/>
    </source>
</evidence>
<comment type="cofactor">
    <cofactor evidence="9">
        <name>Mg(2+)</name>
        <dbReference type="ChEBI" id="CHEBI:18420"/>
    </cofactor>
    <cofactor evidence="9">
        <name>Mn(2+)</name>
        <dbReference type="ChEBI" id="CHEBI:29035"/>
    </cofactor>
</comment>
<evidence type="ECO:0000313" key="14">
    <source>
        <dbReference type="Proteomes" id="UP000621266"/>
    </source>
</evidence>
<feature type="binding site" evidence="9">
    <location>
        <position position="150"/>
    </location>
    <ligand>
        <name>NADPH</name>
        <dbReference type="ChEBI" id="CHEBI:57783"/>
    </ligand>
</feature>
<feature type="binding site" evidence="9">
    <location>
        <position position="57"/>
    </location>
    <ligand>
        <name>NADPH</name>
        <dbReference type="ChEBI" id="CHEBI:57783"/>
    </ligand>
</feature>
<dbReference type="PIRSF" id="PIRSF006205">
    <property type="entry name" value="Dxp_reductismrs"/>
    <property type="match status" value="1"/>
</dbReference>
<keyword evidence="7 9" id="KW-0414">Isoprene biosynthesis</keyword>
<dbReference type="Gene3D" id="3.40.50.720">
    <property type="entry name" value="NAD(P)-binding Rossmann-like Domain"/>
    <property type="match status" value="1"/>
</dbReference>
<feature type="domain" description="1-deoxy-D-xylulose 5-phosphate reductoisomerase C-terminal" evidence="11">
    <location>
        <begin position="168"/>
        <end position="251"/>
    </location>
</feature>
<feature type="binding site" evidence="9">
    <location>
        <position position="174"/>
    </location>
    <ligand>
        <name>Mn(2+)</name>
        <dbReference type="ChEBI" id="CHEBI:29035"/>
    </ligand>
</feature>
<feature type="binding site" evidence="9">
    <location>
        <position position="221"/>
    </location>
    <ligand>
        <name>1-deoxy-D-xylulose 5-phosphate</name>
        <dbReference type="ChEBI" id="CHEBI:57792"/>
    </ligand>
</feature>
<dbReference type="Pfam" id="PF08436">
    <property type="entry name" value="DXP_redisom_C"/>
    <property type="match status" value="1"/>
</dbReference>
<feature type="binding site" evidence="9">
    <location>
        <position position="149"/>
    </location>
    <ligand>
        <name>1-deoxy-D-xylulose 5-phosphate</name>
        <dbReference type="ChEBI" id="CHEBI:57792"/>
    </ligand>
</feature>
<feature type="binding site" evidence="9">
    <location>
        <position position="32"/>
    </location>
    <ligand>
        <name>NADPH</name>
        <dbReference type="ChEBI" id="CHEBI:57783"/>
    </ligand>
</feature>
<dbReference type="NCBIfam" id="TIGR00243">
    <property type="entry name" value="Dxr"/>
    <property type="match status" value="1"/>
</dbReference>
<dbReference type="Pfam" id="PF13288">
    <property type="entry name" value="DXPR_C"/>
    <property type="match status" value="1"/>
</dbReference>
<feature type="binding site" evidence="9">
    <location>
        <position position="174"/>
    </location>
    <ligand>
        <name>1-deoxy-D-xylulose 5-phosphate</name>
        <dbReference type="ChEBI" id="CHEBI:57792"/>
    </ligand>
</feature>
<keyword evidence="14" id="KW-1185">Reference proteome</keyword>
<feature type="binding site" evidence="9">
    <location>
        <position position="33"/>
    </location>
    <ligand>
        <name>NADPH</name>
        <dbReference type="ChEBI" id="CHEBI:57783"/>
    </ligand>
</feature>
<comment type="function">
    <text evidence="9">Catalyzes the NADPH-dependent rearrangement and reduction of 1-deoxy-D-xylulose-5-phosphate (DXP) to 2-C-methyl-D-erythritol 4-phosphate (MEP).</text>
</comment>
<feature type="domain" description="DXP reductoisomerase C-terminal" evidence="12">
    <location>
        <begin position="284"/>
        <end position="402"/>
    </location>
</feature>
<evidence type="ECO:0000259" key="11">
    <source>
        <dbReference type="Pfam" id="PF08436"/>
    </source>
</evidence>
<name>A0ABQ7FQL7_9ACTN</name>
<dbReference type="Pfam" id="PF02670">
    <property type="entry name" value="DXP_reductoisom"/>
    <property type="match status" value="1"/>
</dbReference>
<evidence type="ECO:0000313" key="13">
    <source>
        <dbReference type="EMBL" id="KAF4411135.1"/>
    </source>
</evidence>
<feature type="binding site" evidence="9">
    <location>
        <position position="243"/>
    </location>
    <ligand>
        <name>1-deoxy-D-xylulose 5-phosphate</name>
        <dbReference type="ChEBI" id="CHEBI:57792"/>
    </ligand>
</feature>
<evidence type="ECO:0000259" key="12">
    <source>
        <dbReference type="Pfam" id="PF13288"/>
    </source>
</evidence>
<feature type="binding site" evidence="9">
    <location>
        <position position="227"/>
    </location>
    <ligand>
        <name>NADPH</name>
        <dbReference type="ChEBI" id="CHEBI:57783"/>
    </ligand>
</feature>